<dbReference type="Proteomes" id="UP000663838">
    <property type="component" value="Unassembled WGS sequence"/>
</dbReference>
<comment type="caution">
    <text evidence="2">The sequence shown here is derived from an EMBL/GenBank/DDBJ whole genome shotgun (WGS) entry which is preliminary data.</text>
</comment>
<dbReference type="AlphaFoldDB" id="A0A821BW68"/>
<dbReference type="InterPro" id="IPR005502">
    <property type="entry name" value="Ribosyl_crysJ1"/>
</dbReference>
<dbReference type="EMBL" id="CAJOBS010000548">
    <property type="protein sequence ID" value="CAF4599434.1"/>
    <property type="molecule type" value="Genomic_DNA"/>
</dbReference>
<organism evidence="2 3">
    <name type="scientific">Rotaria socialis</name>
    <dbReference type="NCBI Taxonomy" id="392032"/>
    <lineage>
        <taxon>Eukaryota</taxon>
        <taxon>Metazoa</taxon>
        <taxon>Spiralia</taxon>
        <taxon>Gnathifera</taxon>
        <taxon>Rotifera</taxon>
        <taxon>Eurotatoria</taxon>
        <taxon>Bdelloidea</taxon>
        <taxon>Philodinida</taxon>
        <taxon>Philodinidae</taxon>
        <taxon>Rotaria</taxon>
    </lineage>
</organism>
<evidence type="ECO:0000313" key="2">
    <source>
        <dbReference type="EMBL" id="CAF4599434.1"/>
    </source>
</evidence>
<sequence>MASIHARCDGMFIGHALVSNFDDSCHMASQLSESLLELKRFDGPNIMSRYLYSYHTKKYDLGETTKIVYESLKNRVQNESKRSPVSRESFLFDQSIIDETARLTDSTLGNKTAGCGPSSRSFPLALCHWIDDDDLFDISKKEATLTHHNRLAGEVAGIVNLICRSLLRNKTWEEAIQLAFLAPSLHDDVSAVCLRYGRSMNPNVNMHPAYAPRVLLEALQYVANSNNLTEALRNLNVKQNFYALPIIGVFLGARWDIPLEIFEDKLNDPRLKTIRDIANKFSREWNPENNKSPHEQTNDANNENAIIQSCDSHTSRVTIDIDEPIETRSITSCQNINIENQKKVQHAEKNNNKTIGNVADVSISCQDRPAQHDLWGAAVNTTFSTVPNLLAEIREIQARYKHDSILNSHGSPGYVPNALHTALYCVTNADSFESALRRAKKLDDIYCPILVGILAGTRWGIPSSIINIVYQDVFNEIRQIEKCFMGEWKKQLVVVNCLPKSCFAMPQLHA</sequence>
<dbReference type="EMBL" id="CAJNYV010000047">
    <property type="protein sequence ID" value="CAF3332695.1"/>
    <property type="molecule type" value="Genomic_DNA"/>
</dbReference>
<evidence type="ECO:0000313" key="3">
    <source>
        <dbReference type="Proteomes" id="UP000663838"/>
    </source>
</evidence>
<dbReference type="SUPFAM" id="SSF101478">
    <property type="entry name" value="ADP-ribosylglycohydrolase"/>
    <property type="match status" value="2"/>
</dbReference>
<reference evidence="2" key="1">
    <citation type="submission" date="2021-02" db="EMBL/GenBank/DDBJ databases">
        <authorList>
            <person name="Nowell W R."/>
        </authorList>
    </citation>
    <scope>NUCLEOTIDE SEQUENCE</scope>
</reference>
<name>A0A821BW68_9BILA</name>
<dbReference type="InterPro" id="IPR036705">
    <property type="entry name" value="Ribosyl_crysJ1_sf"/>
</dbReference>
<proteinExistence type="predicted"/>
<dbReference type="Gene3D" id="1.10.4080.10">
    <property type="entry name" value="ADP-ribosylation/Crystallin J1"/>
    <property type="match status" value="2"/>
</dbReference>
<dbReference type="Pfam" id="PF03747">
    <property type="entry name" value="ADP_ribosyl_GH"/>
    <property type="match status" value="1"/>
</dbReference>
<protein>
    <submittedName>
        <fullName evidence="2">Uncharacterized protein</fullName>
    </submittedName>
</protein>
<accession>A0A821BW68</accession>
<gene>
    <name evidence="1" type="ORF">KIK155_LOCUS1857</name>
    <name evidence="2" type="ORF">TOA249_LOCUS10501</name>
</gene>
<dbReference type="Proteomes" id="UP000663865">
    <property type="component" value="Unassembled WGS sequence"/>
</dbReference>
<evidence type="ECO:0000313" key="1">
    <source>
        <dbReference type="EMBL" id="CAF3332695.1"/>
    </source>
</evidence>